<evidence type="ECO:0000313" key="3">
    <source>
        <dbReference type="Proteomes" id="UP000222564"/>
    </source>
</evidence>
<dbReference type="Gene3D" id="3.50.50.60">
    <property type="entry name" value="FAD/NAD(P)-binding domain"/>
    <property type="match status" value="2"/>
</dbReference>
<accession>A0A2C6MDQ3</accession>
<reference evidence="2 3" key="1">
    <citation type="submission" date="2013-09" db="EMBL/GenBank/DDBJ databases">
        <title>Biodegradation of hydrocarbons in the deep terrestrial subsurface : characterization of a microbial consortium composed of two Desulfotomaculum species originating from a deep geological formation.</title>
        <authorList>
            <person name="Aullo T."/>
            <person name="Berlendis S."/>
            <person name="Lascourreges J.-F."/>
            <person name="Dessort D."/>
            <person name="Saint-Laurent S."/>
            <person name="Schraauwers B."/>
            <person name="Mas J."/>
            <person name="Magot M."/>
            <person name="Ranchou-Peyruse A."/>
        </authorList>
    </citation>
    <scope>NUCLEOTIDE SEQUENCE [LARGE SCALE GENOMIC DNA]</scope>
    <source>
        <strain evidence="2 3">Bs107</strain>
    </source>
</reference>
<dbReference type="Gene3D" id="3.30.70.2700">
    <property type="match status" value="1"/>
</dbReference>
<dbReference type="RefSeq" id="WP_099083047.1">
    <property type="nucleotide sequence ID" value="NZ_AWQQ01000054.1"/>
</dbReference>
<dbReference type="InterPro" id="IPR028348">
    <property type="entry name" value="FAD-binding_protein"/>
</dbReference>
<dbReference type="PIRSF" id="PIRSF038984">
    <property type="entry name" value="FAD_binding_protein"/>
    <property type="match status" value="1"/>
</dbReference>
<evidence type="ECO:0000313" key="2">
    <source>
        <dbReference type="EMBL" id="PHJ38228.1"/>
    </source>
</evidence>
<dbReference type="Proteomes" id="UP000222564">
    <property type="component" value="Unassembled WGS sequence"/>
</dbReference>
<dbReference type="PANTHER" id="PTHR42842">
    <property type="entry name" value="FAD/NAD(P)-BINDING OXIDOREDUCTASE"/>
    <property type="match status" value="1"/>
</dbReference>
<organism evidence="2 3">
    <name type="scientific">Desulforamulus profundi</name>
    <dbReference type="NCBI Taxonomy" id="1383067"/>
    <lineage>
        <taxon>Bacteria</taxon>
        <taxon>Bacillati</taxon>
        <taxon>Bacillota</taxon>
        <taxon>Clostridia</taxon>
        <taxon>Eubacteriales</taxon>
        <taxon>Peptococcaceae</taxon>
        <taxon>Desulforamulus</taxon>
    </lineage>
</organism>
<dbReference type="PANTHER" id="PTHR42842:SF3">
    <property type="entry name" value="FAD_NAD(P)-BINDING OXIDOREDUCTASE FAMILY PROTEIN"/>
    <property type="match status" value="1"/>
</dbReference>
<sequence>MIRVSGIKLSLDQDEADIRKGLLAKLRIKERDLIEYNIFKRSIDARKKDKICFVYTVDAVLVNEDKILCKFAGDKDVTPTPNLTYEYITPGAVPLKNRPVIIGTGPAGLFAGLILAVMGYRPLLLERGADVVRRTEAVKTFWATGRLDTECNVQFGEGGAGTFSDGKLTTLIRDLRCRKVLEEMVAAGAPAEILYSHKPHVGTDILRHVVKNIRQHIISLGGEVCFNSKVTEILLEQGAVTGVVVNDQEKIDTEAVILAIGHSARDTFKMLYDRGVKLSPKAFSIGVRIEHPQSVIDRAQYKQFACHARLGPAEYKLSYHSPSGRSAYTFCMCPGGVVVAAASEEGGVVTNGMSEHARDAANANSALLVGVTPADFGSEHPLAGVEFQRRWERQAYELAGSNYHAPAQLVGDFLADRPSRTIGQVQPSYRKAVTLAELKHCLPRYVVETLKEAILEFDKKLKGFALPDAVLTGVETRSSSPVRIERNEQRESNIAGLYPAGEGAGYAGGIVSAAVDGIRVAEAVAAKYKPLGDGTYV</sequence>
<keyword evidence="3" id="KW-1185">Reference proteome</keyword>
<proteinExistence type="predicted"/>
<dbReference type="SUPFAM" id="SSF51905">
    <property type="entry name" value="FAD/NAD(P)-binding domain"/>
    <property type="match status" value="1"/>
</dbReference>
<dbReference type="EMBL" id="AWQQ01000054">
    <property type="protein sequence ID" value="PHJ38228.1"/>
    <property type="molecule type" value="Genomic_DNA"/>
</dbReference>
<name>A0A2C6MDQ3_9FIRM</name>
<dbReference type="InterPro" id="IPR049516">
    <property type="entry name" value="FAD-depend_C"/>
</dbReference>
<gene>
    <name evidence="2" type="ORF">P378_10375</name>
</gene>
<comment type="caution">
    <text evidence="2">The sequence shown here is derived from an EMBL/GenBank/DDBJ whole genome shotgun (WGS) entry which is preliminary data.</text>
</comment>
<dbReference type="Pfam" id="PF21688">
    <property type="entry name" value="FAD-depend_C"/>
    <property type="match status" value="1"/>
</dbReference>
<dbReference type="AlphaFoldDB" id="A0A2C6MDQ3"/>
<evidence type="ECO:0000259" key="1">
    <source>
        <dbReference type="Pfam" id="PF21688"/>
    </source>
</evidence>
<protein>
    <recommendedName>
        <fullName evidence="1">FAD-dependent protein C-terminal domain-containing protein</fullName>
    </recommendedName>
</protein>
<dbReference type="OrthoDB" id="9762921at2"/>
<dbReference type="InterPro" id="IPR036188">
    <property type="entry name" value="FAD/NAD-bd_sf"/>
</dbReference>
<feature type="domain" description="FAD-dependent protein C-terminal" evidence="1">
    <location>
        <begin position="282"/>
        <end position="478"/>
    </location>
</feature>